<dbReference type="InterPro" id="IPR004625">
    <property type="entry name" value="PyrdxlKinase"/>
</dbReference>
<name>A0AAE3EGP9_9SPIR</name>
<dbReference type="GO" id="GO:0009443">
    <property type="term" value="P:pyridoxal 5'-phosphate salvage"/>
    <property type="evidence" value="ECO:0007669"/>
    <property type="project" value="InterPro"/>
</dbReference>
<sequence>MKEFLPRSQTARKPVLIASDLPAWGRVALAVGIPVLEKMGFQACSLPTALLSTHGAYPGAVLQGQTDFLEKAIVHLESLELEFSAFLTGFVADEAQFDLLAPLQKLVRSQGGLNVTDPVMGDNGKLYSFFDGSFVSRMRSFLACSDLVTPNLTEAALLLGTDPASIPATEGELREWCAALSKLGPRLVAVTSAPVHGKPEFTAVACYDAESGRFGLFPHKRVPVSYPGTGDLFASSLSGELLIGVPFPAAVRRTVSRVRRAVISSYRRGYDPRSGLCVL</sequence>
<comment type="caution">
    <text evidence="7">The sequence shown here is derived from an EMBL/GenBank/DDBJ whole genome shotgun (WGS) entry which is preliminary data.</text>
</comment>
<dbReference type="GO" id="GO:0008478">
    <property type="term" value="F:pyridoxal kinase activity"/>
    <property type="evidence" value="ECO:0007669"/>
    <property type="project" value="UniProtKB-EC"/>
</dbReference>
<evidence type="ECO:0000259" key="6">
    <source>
        <dbReference type="Pfam" id="PF08543"/>
    </source>
</evidence>
<reference evidence="7" key="1">
    <citation type="submission" date="2021-08" db="EMBL/GenBank/DDBJ databases">
        <title>Comparative analyses of Brucepasteria parasyntrophica and Teretinema zuelzerae.</title>
        <authorList>
            <person name="Song Y."/>
            <person name="Brune A."/>
        </authorList>
    </citation>
    <scope>NUCLEOTIDE SEQUENCE</scope>
    <source>
        <strain evidence="7">DSM 1903</strain>
    </source>
</reference>
<dbReference type="Pfam" id="PF08543">
    <property type="entry name" value="Phos_pyr_kin"/>
    <property type="match status" value="1"/>
</dbReference>
<organism evidence="7 8">
    <name type="scientific">Teretinema zuelzerae</name>
    <dbReference type="NCBI Taxonomy" id="156"/>
    <lineage>
        <taxon>Bacteria</taxon>
        <taxon>Pseudomonadati</taxon>
        <taxon>Spirochaetota</taxon>
        <taxon>Spirochaetia</taxon>
        <taxon>Spirochaetales</taxon>
        <taxon>Treponemataceae</taxon>
        <taxon>Teretinema</taxon>
    </lineage>
</organism>
<evidence type="ECO:0000256" key="1">
    <source>
        <dbReference type="ARBA" id="ARBA00012104"/>
    </source>
</evidence>
<dbReference type="GO" id="GO:0005524">
    <property type="term" value="F:ATP binding"/>
    <property type="evidence" value="ECO:0007669"/>
    <property type="project" value="UniProtKB-KW"/>
</dbReference>
<keyword evidence="3" id="KW-0547">Nucleotide-binding</keyword>
<dbReference type="RefSeq" id="WP_230752332.1">
    <property type="nucleotide sequence ID" value="NZ_JAINWA010000001.1"/>
</dbReference>
<proteinExistence type="predicted"/>
<evidence type="ECO:0000256" key="4">
    <source>
        <dbReference type="ARBA" id="ARBA00022777"/>
    </source>
</evidence>
<dbReference type="Gene3D" id="3.40.1190.20">
    <property type="match status" value="1"/>
</dbReference>
<accession>A0AAE3EGP9</accession>
<dbReference type="Proteomes" id="UP001198163">
    <property type="component" value="Unassembled WGS sequence"/>
</dbReference>
<protein>
    <recommendedName>
        <fullName evidence="1">pyridoxal kinase</fullName>
        <ecNumber evidence="1">2.7.1.35</ecNumber>
    </recommendedName>
</protein>
<keyword evidence="2 7" id="KW-0808">Transferase</keyword>
<dbReference type="EC" id="2.7.1.35" evidence="1"/>
<dbReference type="InterPro" id="IPR013749">
    <property type="entry name" value="PM/HMP-P_kinase-1"/>
</dbReference>
<evidence type="ECO:0000313" key="7">
    <source>
        <dbReference type="EMBL" id="MCD1653391.1"/>
    </source>
</evidence>
<feature type="domain" description="Pyridoxamine kinase/Phosphomethylpyrimidine kinase" evidence="6">
    <location>
        <begin position="36"/>
        <end position="269"/>
    </location>
</feature>
<dbReference type="GO" id="GO:0005829">
    <property type="term" value="C:cytosol"/>
    <property type="evidence" value="ECO:0007669"/>
    <property type="project" value="TreeGrafter"/>
</dbReference>
<dbReference type="EMBL" id="JAINWA010000001">
    <property type="protein sequence ID" value="MCD1653391.1"/>
    <property type="molecule type" value="Genomic_DNA"/>
</dbReference>
<keyword evidence="4 7" id="KW-0418">Kinase</keyword>
<dbReference type="AlphaFoldDB" id="A0AAE3EGP9"/>
<evidence type="ECO:0000313" key="8">
    <source>
        <dbReference type="Proteomes" id="UP001198163"/>
    </source>
</evidence>
<dbReference type="SUPFAM" id="SSF53613">
    <property type="entry name" value="Ribokinase-like"/>
    <property type="match status" value="1"/>
</dbReference>
<keyword evidence="8" id="KW-1185">Reference proteome</keyword>
<evidence type="ECO:0000256" key="2">
    <source>
        <dbReference type="ARBA" id="ARBA00022679"/>
    </source>
</evidence>
<evidence type="ECO:0000256" key="3">
    <source>
        <dbReference type="ARBA" id="ARBA00022741"/>
    </source>
</evidence>
<dbReference type="PANTHER" id="PTHR10534">
    <property type="entry name" value="PYRIDOXAL KINASE"/>
    <property type="match status" value="1"/>
</dbReference>
<evidence type="ECO:0000256" key="5">
    <source>
        <dbReference type="ARBA" id="ARBA00022840"/>
    </source>
</evidence>
<dbReference type="InterPro" id="IPR029056">
    <property type="entry name" value="Ribokinase-like"/>
</dbReference>
<gene>
    <name evidence="7" type="ORF">K7J14_01595</name>
</gene>
<dbReference type="PANTHER" id="PTHR10534:SF2">
    <property type="entry name" value="PYRIDOXAL KINASE"/>
    <property type="match status" value="1"/>
</dbReference>
<keyword evidence="5" id="KW-0067">ATP-binding</keyword>